<dbReference type="InterPro" id="IPR044861">
    <property type="entry name" value="IPNS-like_FE2OG_OXY"/>
</dbReference>
<gene>
    <name evidence="2" type="ORF">SEV965_LOCUS14092</name>
</gene>
<feature type="domain" description="Isopenicillin N synthase-like Fe(2+) 2OG dioxygenase" evidence="1">
    <location>
        <begin position="109"/>
        <end position="201"/>
    </location>
</feature>
<name>A0A814LHA6_9BILA</name>
<dbReference type="InterPro" id="IPR027443">
    <property type="entry name" value="IPNS-like_sf"/>
</dbReference>
<dbReference type="SUPFAM" id="SSF51197">
    <property type="entry name" value="Clavaminate synthase-like"/>
    <property type="match status" value="1"/>
</dbReference>
<sequence>MEKPLTMCPPDLDNKSRFFWRIGNTPSYTEFPQMHADPVIPYNFPEWKTVMNSWGTLMFETVITVAEMCARGFGLPVDTFTSLMKYGPHLLAPTGSNLARFGKLGTVLAGFHSDLNFLTIHGRARFPGLSVWTREGKRIAVKVAQGCLLLQAGKQFEWLTGGQILAGFHEVIVTEETIQAIDEASKIGRSLWRVSSTMFTHIASDNILQPLEPFATSETMKKYPSIKAGAQVLAELAAINMCTTLDTDGEPEISAM</sequence>
<reference evidence="2" key="1">
    <citation type="submission" date="2021-02" db="EMBL/GenBank/DDBJ databases">
        <authorList>
            <person name="Nowell W R."/>
        </authorList>
    </citation>
    <scope>NUCLEOTIDE SEQUENCE</scope>
</reference>
<dbReference type="Proteomes" id="UP000663889">
    <property type="component" value="Unassembled WGS sequence"/>
</dbReference>
<evidence type="ECO:0000313" key="3">
    <source>
        <dbReference type="Proteomes" id="UP000663889"/>
    </source>
</evidence>
<dbReference type="EMBL" id="CAJNOU010000689">
    <property type="protein sequence ID" value="CAF1065842.1"/>
    <property type="molecule type" value="Genomic_DNA"/>
</dbReference>
<evidence type="ECO:0000313" key="2">
    <source>
        <dbReference type="EMBL" id="CAF1065842.1"/>
    </source>
</evidence>
<accession>A0A814LHA6</accession>
<protein>
    <recommendedName>
        <fullName evidence="1">Isopenicillin N synthase-like Fe(2+) 2OG dioxygenase domain-containing protein</fullName>
    </recommendedName>
</protein>
<evidence type="ECO:0000259" key="1">
    <source>
        <dbReference type="Pfam" id="PF03171"/>
    </source>
</evidence>
<comment type="caution">
    <text evidence="2">The sequence shown here is derived from an EMBL/GenBank/DDBJ whole genome shotgun (WGS) entry which is preliminary data.</text>
</comment>
<organism evidence="2 3">
    <name type="scientific">Rotaria sordida</name>
    <dbReference type="NCBI Taxonomy" id="392033"/>
    <lineage>
        <taxon>Eukaryota</taxon>
        <taxon>Metazoa</taxon>
        <taxon>Spiralia</taxon>
        <taxon>Gnathifera</taxon>
        <taxon>Rotifera</taxon>
        <taxon>Eurotatoria</taxon>
        <taxon>Bdelloidea</taxon>
        <taxon>Philodinida</taxon>
        <taxon>Philodinidae</taxon>
        <taxon>Rotaria</taxon>
    </lineage>
</organism>
<dbReference type="Gene3D" id="2.60.120.330">
    <property type="entry name" value="B-lactam Antibiotic, Isopenicillin N Synthase, Chain"/>
    <property type="match status" value="1"/>
</dbReference>
<dbReference type="AlphaFoldDB" id="A0A814LHA6"/>
<dbReference type="Pfam" id="PF03171">
    <property type="entry name" value="2OG-FeII_Oxy"/>
    <property type="match status" value="1"/>
</dbReference>
<proteinExistence type="predicted"/>